<keyword evidence="7" id="KW-0119">Carbohydrate metabolism</keyword>
<proteinExistence type="inferred from homology"/>
<keyword evidence="5" id="KW-0328">Glycosyltransferase</keyword>
<reference evidence="11" key="1">
    <citation type="submission" date="2017-08" db="EMBL/GenBank/DDBJ databases">
        <title>A dynamic microbial community with high functional redundancy inhabits the cold, oxic subseafloor aquifer.</title>
        <authorList>
            <person name="Tully B.J."/>
            <person name="Wheat C.G."/>
            <person name="Glazer B.T."/>
            <person name="Huber J.A."/>
        </authorList>
    </citation>
    <scope>NUCLEOTIDE SEQUENCE [LARGE SCALE GENOMIC DNA]</scope>
</reference>
<dbReference type="InterPro" id="IPR003385">
    <property type="entry name" value="Glyco_hydro_77"/>
</dbReference>
<keyword evidence="6" id="KW-0808">Transferase</keyword>
<evidence type="ECO:0000256" key="1">
    <source>
        <dbReference type="ARBA" id="ARBA00000439"/>
    </source>
</evidence>
<dbReference type="Proteomes" id="UP000218113">
    <property type="component" value="Unassembled WGS sequence"/>
</dbReference>
<evidence type="ECO:0000313" key="10">
    <source>
        <dbReference type="EMBL" id="PCI27421.1"/>
    </source>
</evidence>
<evidence type="ECO:0000256" key="8">
    <source>
        <dbReference type="ARBA" id="ARBA00031423"/>
    </source>
</evidence>
<dbReference type="EC" id="2.4.1.25" evidence="3"/>
<dbReference type="GO" id="GO:0005975">
    <property type="term" value="P:carbohydrate metabolic process"/>
    <property type="evidence" value="ECO:0007669"/>
    <property type="project" value="InterPro"/>
</dbReference>
<dbReference type="InterPro" id="IPR017853">
    <property type="entry name" value="GH"/>
</dbReference>
<comment type="catalytic activity">
    <reaction evidence="1">
        <text>Transfers a segment of a (1-&gt;4)-alpha-D-glucan to a new position in an acceptor, which may be glucose or a (1-&gt;4)-alpha-D-glucan.</text>
        <dbReference type="EC" id="2.4.1.25"/>
    </reaction>
</comment>
<name>A0A2A4T271_9DELT</name>
<comment type="caution">
    <text evidence="10">The sequence shown here is derived from an EMBL/GenBank/DDBJ whole genome shotgun (WGS) entry which is preliminary data.</text>
</comment>
<dbReference type="GO" id="GO:0004134">
    <property type="term" value="F:4-alpha-glucanotransferase activity"/>
    <property type="evidence" value="ECO:0007669"/>
    <property type="project" value="UniProtKB-EC"/>
</dbReference>
<evidence type="ECO:0000256" key="4">
    <source>
        <dbReference type="ARBA" id="ARBA00020295"/>
    </source>
</evidence>
<comment type="similarity">
    <text evidence="2">Belongs to the disproportionating enzyme family.</text>
</comment>
<evidence type="ECO:0000256" key="7">
    <source>
        <dbReference type="ARBA" id="ARBA00023277"/>
    </source>
</evidence>
<dbReference type="PANTHER" id="PTHR32438">
    <property type="entry name" value="4-ALPHA-GLUCANOTRANSFERASE DPE1, CHLOROPLASTIC/AMYLOPLASTIC"/>
    <property type="match status" value="1"/>
</dbReference>
<dbReference type="AlphaFoldDB" id="A0A2A4T271"/>
<organism evidence="10 11">
    <name type="scientific">SAR324 cluster bacterium</name>
    <dbReference type="NCBI Taxonomy" id="2024889"/>
    <lineage>
        <taxon>Bacteria</taxon>
        <taxon>Deltaproteobacteria</taxon>
        <taxon>SAR324 cluster</taxon>
    </lineage>
</organism>
<evidence type="ECO:0000256" key="6">
    <source>
        <dbReference type="ARBA" id="ARBA00022679"/>
    </source>
</evidence>
<evidence type="ECO:0000256" key="5">
    <source>
        <dbReference type="ARBA" id="ARBA00022676"/>
    </source>
</evidence>
<evidence type="ECO:0000256" key="2">
    <source>
        <dbReference type="ARBA" id="ARBA00005684"/>
    </source>
</evidence>
<dbReference type="PANTHER" id="PTHR32438:SF5">
    <property type="entry name" value="4-ALPHA-GLUCANOTRANSFERASE DPE1, CHLOROPLASTIC_AMYLOPLASTIC"/>
    <property type="match status" value="1"/>
</dbReference>
<dbReference type="Pfam" id="PF02446">
    <property type="entry name" value="Glyco_hydro_77"/>
    <property type="match status" value="1"/>
</dbReference>
<protein>
    <recommendedName>
        <fullName evidence="4">4-alpha-glucanotransferase</fullName>
        <ecNumber evidence="3">2.4.1.25</ecNumber>
    </recommendedName>
    <alternativeName>
        <fullName evidence="8">Amylomaltase</fullName>
    </alternativeName>
    <alternativeName>
        <fullName evidence="9">Disproportionating enzyme</fullName>
    </alternativeName>
</protein>
<evidence type="ECO:0000256" key="3">
    <source>
        <dbReference type="ARBA" id="ARBA00012560"/>
    </source>
</evidence>
<dbReference type="Gene3D" id="3.20.20.80">
    <property type="entry name" value="Glycosidases"/>
    <property type="match status" value="1"/>
</dbReference>
<dbReference type="EMBL" id="NVSR01000060">
    <property type="protein sequence ID" value="PCI27421.1"/>
    <property type="molecule type" value="Genomic_DNA"/>
</dbReference>
<accession>A0A2A4T271</accession>
<dbReference type="SUPFAM" id="SSF51445">
    <property type="entry name" value="(Trans)glycosidases"/>
    <property type="match status" value="1"/>
</dbReference>
<gene>
    <name evidence="10" type="ORF">COB67_08530</name>
</gene>
<evidence type="ECO:0000256" key="9">
    <source>
        <dbReference type="ARBA" id="ARBA00031501"/>
    </source>
</evidence>
<evidence type="ECO:0000313" key="11">
    <source>
        <dbReference type="Proteomes" id="UP000218113"/>
    </source>
</evidence>
<sequence>MKFNLLVATSQLNSDQGRSLGTGSMHGLRHLAELMNDLGIRGDIYDLPNGIRDPQIASPFSLTSGFALNPDELEVMKIPELHQNPSFKSHVEKINQSYQQQFSGSREVSYTLKRTLLPWILEECFQLFSEQQYQHRRHQFESFLQAASYWIHDFALYRVYREQQVDLLDFRYRDQNSALVRSFKQAHHERIRYHQYVQLLCFEQRHQLVTALKQLNVGLIVNLPFGVEFRSSDVFFHPDVFDSSLQVGCSPEPHHGYPEQAWGIPAYYERSEALQQYLTARMLWLAQWGDGIFVDHLVGWCGQYVLPMNQTEPSASPRGYFLTQDQQEREQNIRWFLQVVLNTGLTIKGEIAGDYERVAVTRKVVKQFVAEGKNLATMVIPRWESDEQGMKVLREYQESTLMMLETHDTSTLLQFLMNRKGDQDEFETPERILEFSRRILGLPFHLPNVPVPQKALTSRFCRELLRRLAQGSPCKDIVFSISSLISMLSDEYRTSSLQNNINNRPGTSGEIGNEWHNWSFFGPPINTLDSEAAVRESMEELGQRFFKPFDHFHLQSQPADGAHHLQVLYSQPSERAILYHNEEGGWDIWDGPLPGKEQVPLLELVIYNPLDHAFSEFIDIRELVDLDWNGAYFFKDLNGTQDCYCYSTDDLKRNSLYILLQPHQIHHFLVCRK</sequence>